<dbReference type="InterPro" id="IPR018490">
    <property type="entry name" value="cNMP-bd_dom_sf"/>
</dbReference>
<reference evidence="6 7" key="1">
    <citation type="submission" date="2019-02" db="EMBL/GenBank/DDBJ databases">
        <title>Genomic Encyclopedia of Type Strains, Phase IV (KMG-IV): sequencing the most valuable type-strain genomes for metagenomic binning, comparative biology and taxonomic classification.</title>
        <authorList>
            <person name="Goeker M."/>
        </authorList>
    </citation>
    <scope>NUCLEOTIDE SEQUENCE [LARGE SCALE GENOMIC DNA]</scope>
    <source>
        <strain evidence="6 7">DSM 28825</strain>
    </source>
</reference>
<dbReference type="Gene3D" id="2.60.120.10">
    <property type="entry name" value="Jelly Rolls"/>
    <property type="match status" value="1"/>
</dbReference>
<dbReference type="GO" id="GO:0003700">
    <property type="term" value="F:DNA-binding transcription factor activity"/>
    <property type="evidence" value="ECO:0007669"/>
    <property type="project" value="TreeGrafter"/>
</dbReference>
<evidence type="ECO:0000259" key="4">
    <source>
        <dbReference type="PROSITE" id="PS50042"/>
    </source>
</evidence>
<keyword evidence="3" id="KW-0804">Transcription</keyword>
<evidence type="ECO:0000259" key="5">
    <source>
        <dbReference type="PROSITE" id="PS51063"/>
    </source>
</evidence>
<keyword evidence="1" id="KW-0805">Transcription regulation</keyword>
<dbReference type="InterPro" id="IPR014710">
    <property type="entry name" value="RmlC-like_jellyroll"/>
</dbReference>
<comment type="caution">
    <text evidence="6">The sequence shown here is derived from an EMBL/GenBank/DDBJ whole genome shotgun (WGS) entry which is preliminary data.</text>
</comment>
<dbReference type="OrthoDB" id="9127033at2"/>
<evidence type="ECO:0000313" key="7">
    <source>
        <dbReference type="Proteomes" id="UP000293562"/>
    </source>
</evidence>
<feature type="domain" description="HTH crp-type" evidence="5">
    <location>
        <begin position="154"/>
        <end position="225"/>
    </location>
</feature>
<dbReference type="RefSeq" id="WP_130307569.1">
    <property type="nucleotide sequence ID" value="NZ_SHKN01000001.1"/>
</dbReference>
<gene>
    <name evidence="6" type="ORF">EV201_2229</name>
</gene>
<dbReference type="GO" id="GO:0003677">
    <property type="term" value="F:DNA binding"/>
    <property type="evidence" value="ECO:0007669"/>
    <property type="project" value="UniProtKB-KW"/>
</dbReference>
<dbReference type="PANTHER" id="PTHR24567:SF74">
    <property type="entry name" value="HTH-TYPE TRANSCRIPTIONAL REGULATOR ARCR"/>
    <property type="match status" value="1"/>
</dbReference>
<dbReference type="EMBL" id="SHKN01000001">
    <property type="protein sequence ID" value="RZT97558.1"/>
    <property type="molecule type" value="Genomic_DNA"/>
</dbReference>
<evidence type="ECO:0000256" key="1">
    <source>
        <dbReference type="ARBA" id="ARBA00023015"/>
    </source>
</evidence>
<dbReference type="PROSITE" id="PS50042">
    <property type="entry name" value="CNMP_BINDING_3"/>
    <property type="match status" value="1"/>
</dbReference>
<dbReference type="PANTHER" id="PTHR24567">
    <property type="entry name" value="CRP FAMILY TRANSCRIPTIONAL REGULATORY PROTEIN"/>
    <property type="match status" value="1"/>
</dbReference>
<protein>
    <submittedName>
        <fullName evidence="6">CRP-like cAMP-binding protein</fullName>
    </submittedName>
</protein>
<dbReference type="Pfam" id="PF13545">
    <property type="entry name" value="HTH_Crp_2"/>
    <property type="match status" value="1"/>
</dbReference>
<dbReference type="Gene3D" id="1.10.10.10">
    <property type="entry name" value="Winged helix-like DNA-binding domain superfamily/Winged helix DNA-binding domain"/>
    <property type="match status" value="1"/>
</dbReference>
<dbReference type="PRINTS" id="PR00034">
    <property type="entry name" value="HTHCRP"/>
</dbReference>
<dbReference type="Proteomes" id="UP000293562">
    <property type="component" value="Unassembled WGS sequence"/>
</dbReference>
<dbReference type="InterPro" id="IPR050397">
    <property type="entry name" value="Env_Response_Regulators"/>
</dbReference>
<evidence type="ECO:0000313" key="6">
    <source>
        <dbReference type="EMBL" id="RZT97558.1"/>
    </source>
</evidence>
<dbReference type="SMART" id="SM00419">
    <property type="entry name" value="HTH_CRP"/>
    <property type="match status" value="1"/>
</dbReference>
<dbReference type="SMART" id="SM00100">
    <property type="entry name" value="cNMP"/>
    <property type="match status" value="1"/>
</dbReference>
<dbReference type="Pfam" id="PF00027">
    <property type="entry name" value="cNMP_binding"/>
    <property type="match status" value="1"/>
</dbReference>
<dbReference type="SUPFAM" id="SSF51206">
    <property type="entry name" value="cAMP-binding domain-like"/>
    <property type="match status" value="1"/>
</dbReference>
<evidence type="ECO:0000256" key="3">
    <source>
        <dbReference type="ARBA" id="ARBA00023163"/>
    </source>
</evidence>
<organism evidence="6 7">
    <name type="scientific">Ancylomarina subtilis</name>
    <dbReference type="NCBI Taxonomy" id="1639035"/>
    <lineage>
        <taxon>Bacteria</taxon>
        <taxon>Pseudomonadati</taxon>
        <taxon>Bacteroidota</taxon>
        <taxon>Bacteroidia</taxon>
        <taxon>Marinilabiliales</taxon>
        <taxon>Marinifilaceae</taxon>
        <taxon>Ancylomarina</taxon>
    </lineage>
</organism>
<proteinExistence type="predicted"/>
<dbReference type="SUPFAM" id="SSF46785">
    <property type="entry name" value="Winged helix' DNA-binding domain"/>
    <property type="match status" value="1"/>
</dbReference>
<dbReference type="InterPro" id="IPR012318">
    <property type="entry name" value="HTH_CRP"/>
</dbReference>
<dbReference type="InterPro" id="IPR036388">
    <property type="entry name" value="WH-like_DNA-bd_sf"/>
</dbReference>
<keyword evidence="2" id="KW-0238">DNA-binding</keyword>
<dbReference type="InterPro" id="IPR036390">
    <property type="entry name" value="WH_DNA-bd_sf"/>
</dbReference>
<dbReference type="PROSITE" id="PS51063">
    <property type="entry name" value="HTH_CRP_2"/>
    <property type="match status" value="1"/>
</dbReference>
<dbReference type="CDD" id="cd00038">
    <property type="entry name" value="CAP_ED"/>
    <property type="match status" value="1"/>
</dbReference>
<sequence length="234" mass="26338">MNQNQTFPNCDQLAECFAKTFKHLNSDQMNLLFWEEECELLKRGKVIYAEGDSARGCYFVYSGVLKVFKTGLEGKEQIIRFAKPGDIIGFRSALSQEPACTSSKVIEDAIVCFIPSDTLTKLIQQNPEFSLELIKMTCKELGEANSYITDIAQKSVRERLAEVLMQLMETFGLAQDNTLQISLTREELANMVGTATESVIRLLSEFKNDGLIEIKGRKIKIVDVRSLKRVGGVY</sequence>
<dbReference type="InterPro" id="IPR000595">
    <property type="entry name" value="cNMP-bd_dom"/>
</dbReference>
<dbReference type="GO" id="GO:0005829">
    <property type="term" value="C:cytosol"/>
    <property type="evidence" value="ECO:0007669"/>
    <property type="project" value="TreeGrafter"/>
</dbReference>
<feature type="domain" description="Cyclic nucleotide-binding" evidence="4">
    <location>
        <begin position="20"/>
        <end position="128"/>
    </location>
</feature>
<evidence type="ECO:0000256" key="2">
    <source>
        <dbReference type="ARBA" id="ARBA00023125"/>
    </source>
</evidence>
<accession>A0A4Q7VN53</accession>
<dbReference type="CDD" id="cd00092">
    <property type="entry name" value="HTH_CRP"/>
    <property type="match status" value="1"/>
</dbReference>
<dbReference type="AlphaFoldDB" id="A0A4Q7VN53"/>
<name>A0A4Q7VN53_9BACT</name>
<keyword evidence="7" id="KW-1185">Reference proteome</keyword>